<protein>
    <recommendedName>
        <fullName evidence="4">Encoded protein</fullName>
    </recommendedName>
</protein>
<comment type="caution">
    <text evidence="2">The sequence shown here is derived from an EMBL/GenBank/DDBJ whole genome shotgun (WGS) entry which is preliminary data.</text>
</comment>
<evidence type="ECO:0000313" key="2">
    <source>
        <dbReference type="EMBL" id="KAF5830164.1"/>
    </source>
</evidence>
<sequence>MEAGLNSEEKRSCAGARPHAGQTGSITFKLPWPHQSLLQSRLANVVAVDGNVP</sequence>
<evidence type="ECO:0000256" key="1">
    <source>
        <dbReference type="SAM" id="MobiDB-lite"/>
    </source>
</evidence>
<dbReference type="Proteomes" id="UP000815325">
    <property type="component" value="Unassembled WGS sequence"/>
</dbReference>
<reference evidence="2" key="1">
    <citation type="submission" date="2017-08" db="EMBL/GenBank/DDBJ databases">
        <authorList>
            <person name="Polle J.E."/>
            <person name="Barry K."/>
            <person name="Cushman J."/>
            <person name="Schmutz J."/>
            <person name="Tran D."/>
            <person name="Hathwaick L.T."/>
            <person name="Yim W.C."/>
            <person name="Jenkins J."/>
            <person name="Mckie-Krisberg Z.M."/>
            <person name="Prochnik S."/>
            <person name="Lindquist E."/>
            <person name="Dockter R.B."/>
            <person name="Adam C."/>
            <person name="Molina H."/>
            <person name="Bunkerborg J."/>
            <person name="Jin E."/>
            <person name="Buchheim M."/>
            <person name="Magnuson J."/>
        </authorList>
    </citation>
    <scope>NUCLEOTIDE SEQUENCE</scope>
    <source>
        <strain evidence="2">CCAP 19/18</strain>
    </source>
</reference>
<feature type="region of interest" description="Disordered" evidence="1">
    <location>
        <begin position="1"/>
        <end position="27"/>
    </location>
</feature>
<evidence type="ECO:0000313" key="3">
    <source>
        <dbReference type="Proteomes" id="UP000815325"/>
    </source>
</evidence>
<keyword evidence="3" id="KW-1185">Reference proteome</keyword>
<organism evidence="2 3">
    <name type="scientific">Dunaliella salina</name>
    <name type="common">Green alga</name>
    <name type="synonym">Protococcus salinus</name>
    <dbReference type="NCBI Taxonomy" id="3046"/>
    <lineage>
        <taxon>Eukaryota</taxon>
        <taxon>Viridiplantae</taxon>
        <taxon>Chlorophyta</taxon>
        <taxon>core chlorophytes</taxon>
        <taxon>Chlorophyceae</taxon>
        <taxon>CS clade</taxon>
        <taxon>Chlamydomonadales</taxon>
        <taxon>Dunaliellaceae</taxon>
        <taxon>Dunaliella</taxon>
    </lineage>
</organism>
<dbReference type="EMBL" id="MU070072">
    <property type="protein sequence ID" value="KAF5830164.1"/>
    <property type="molecule type" value="Genomic_DNA"/>
</dbReference>
<proteinExistence type="predicted"/>
<accession>A0ABQ7G6C4</accession>
<evidence type="ECO:0008006" key="4">
    <source>
        <dbReference type="Google" id="ProtNLM"/>
    </source>
</evidence>
<name>A0ABQ7G6C4_DUNSA</name>
<gene>
    <name evidence="2" type="ORF">DUNSADRAFT_14941</name>
</gene>